<dbReference type="Gene3D" id="2.40.128.20">
    <property type="match status" value="1"/>
</dbReference>
<dbReference type="InterPro" id="IPR000566">
    <property type="entry name" value="Lipocln_cytosolic_FA-bd_dom"/>
</dbReference>
<gene>
    <name evidence="13" type="ORF">DPMN_126220</name>
</gene>
<keyword evidence="8" id="KW-1015">Disulfide bond</keyword>
<dbReference type="PRINTS" id="PR01219">
    <property type="entry name" value="APOLIPOPROTD"/>
</dbReference>
<dbReference type="PROSITE" id="PS00213">
    <property type="entry name" value="LIPOCALIN"/>
    <property type="match status" value="1"/>
</dbReference>
<sequence length="183" mass="21045">MLPFLLLFFCASIVYGQVPVLGKCPNVTVKMDFEPSKYFGFWYEIARFYTSFEANQKCHSATYTSLPSGHFQVFNQALDMEDHEQNATGDAYIPDTKVKAKIKVKFNEAAPYADYWVVDTDYETYTLVFSCVDIVGVSHLEFAWILARKSSIDQSVRDKLYQTLESFGVKSQHFMDDDKTDCH</sequence>
<dbReference type="InterPro" id="IPR022271">
    <property type="entry name" value="Lipocalin_ApoD"/>
</dbReference>
<dbReference type="GO" id="GO:0005576">
    <property type="term" value="C:extracellular region"/>
    <property type="evidence" value="ECO:0007669"/>
    <property type="project" value="UniProtKB-SubCell"/>
</dbReference>
<name>A0A9D4GZ46_DREPO</name>
<dbReference type="GO" id="GO:0042246">
    <property type="term" value="P:tissue regeneration"/>
    <property type="evidence" value="ECO:0007669"/>
    <property type="project" value="InterPro"/>
</dbReference>
<dbReference type="InterPro" id="IPR012674">
    <property type="entry name" value="Calycin"/>
</dbReference>
<evidence type="ECO:0000256" key="10">
    <source>
        <dbReference type="ARBA" id="ARBA00023283"/>
    </source>
</evidence>
<dbReference type="InterPro" id="IPR022272">
    <property type="entry name" value="Lipocalin_CS"/>
</dbReference>
<dbReference type="CDD" id="cd19437">
    <property type="entry name" value="lipocalin_apoD-like"/>
    <property type="match status" value="1"/>
</dbReference>
<keyword evidence="6 11" id="KW-0732">Signal</keyword>
<evidence type="ECO:0000256" key="1">
    <source>
        <dbReference type="ARBA" id="ARBA00004613"/>
    </source>
</evidence>
<dbReference type="Pfam" id="PF08212">
    <property type="entry name" value="Lipocalin_2"/>
    <property type="match status" value="1"/>
</dbReference>
<feature type="domain" description="Lipocalin/cytosolic fatty-acid binding" evidence="12">
    <location>
        <begin position="36"/>
        <end position="174"/>
    </location>
</feature>
<evidence type="ECO:0000256" key="6">
    <source>
        <dbReference type="ARBA" id="ARBA00022729"/>
    </source>
</evidence>
<comment type="caution">
    <text evidence="13">The sequence shown here is derived from an EMBL/GenBank/DDBJ whole genome shotgun (WGS) entry which is preliminary data.</text>
</comment>
<dbReference type="PIRSF" id="PIRSF036893">
    <property type="entry name" value="Lipocalin_ApoD"/>
    <property type="match status" value="1"/>
</dbReference>
<evidence type="ECO:0000256" key="7">
    <source>
        <dbReference type="ARBA" id="ARBA00023121"/>
    </source>
</evidence>
<keyword evidence="14" id="KW-1185">Reference proteome</keyword>
<accession>A0A9D4GZ46</accession>
<dbReference type="EMBL" id="JAIWYP010000005">
    <property type="protein sequence ID" value="KAH3824385.1"/>
    <property type="molecule type" value="Genomic_DNA"/>
</dbReference>
<dbReference type="OrthoDB" id="565904at2759"/>
<comment type="similarity">
    <text evidence="2 11">Belongs to the calycin superfamily. Lipocalin family.</text>
</comment>
<dbReference type="GO" id="GO:0007420">
    <property type="term" value="P:brain development"/>
    <property type="evidence" value="ECO:0007669"/>
    <property type="project" value="InterPro"/>
</dbReference>
<dbReference type="InterPro" id="IPR002969">
    <property type="entry name" value="ApolipopD"/>
</dbReference>
<dbReference type="PRINTS" id="PR00179">
    <property type="entry name" value="LIPOCALIN"/>
</dbReference>
<dbReference type="GO" id="GO:0006869">
    <property type="term" value="P:lipid transport"/>
    <property type="evidence" value="ECO:0007669"/>
    <property type="project" value="InterPro"/>
</dbReference>
<dbReference type="GO" id="GO:0005737">
    <property type="term" value="C:cytoplasm"/>
    <property type="evidence" value="ECO:0007669"/>
    <property type="project" value="TreeGrafter"/>
</dbReference>
<keyword evidence="5" id="KW-0964">Secreted</keyword>
<evidence type="ECO:0000256" key="9">
    <source>
        <dbReference type="ARBA" id="ARBA00023180"/>
    </source>
</evidence>
<proteinExistence type="inferred from homology"/>
<dbReference type="FunFam" id="2.40.128.20:FF:000003">
    <property type="entry name" value="Apolipoprotein D"/>
    <property type="match status" value="1"/>
</dbReference>
<evidence type="ECO:0000259" key="12">
    <source>
        <dbReference type="Pfam" id="PF08212"/>
    </source>
</evidence>
<evidence type="ECO:0000256" key="11">
    <source>
        <dbReference type="PIRNR" id="PIRNR036893"/>
    </source>
</evidence>
<evidence type="ECO:0000313" key="13">
    <source>
        <dbReference type="EMBL" id="KAH3824385.1"/>
    </source>
</evidence>
<evidence type="ECO:0000256" key="4">
    <source>
        <dbReference type="ARBA" id="ARBA00022448"/>
    </source>
</evidence>
<keyword evidence="9" id="KW-0325">Glycoprotein</keyword>
<evidence type="ECO:0000256" key="2">
    <source>
        <dbReference type="ARBA" id="ARBA00006889"/>
    </source>
</evidence>
<evidence type="ECO:0000256" key="5">
    <source>
        <dbReference type="ARBA" id="ARBA00022525"/>
    </source>
</evidence>
<keyword evidence="4" id="KW-0813">Transport</keyword>
<dbReference type="GO" id="GO:0008289">
    <property type="term" value="F:lipid binding"/>
    <property type="evidence" value="ECO:0007669"/>
    <property type="project" value="UniProtKB-KW"/>
</dbReference>
<dbReference type="AlphaFoldDB" id="A0A9D4GZ46"/>
<dbReference type="GO" id="GO:0006629">
    <property type="term" value="P:lipid metabolic process"/>
    <property type="evidence" value="ECO:0007669"/>
    <property type="project" value="TreeGrafter"/>
</dbReference>
<feature type="chain" id="PRO_5039776440" description="Apolipoprotein D" evidence="11">
    <location>
        <begin position="17"/>
        <end position="183"/>
    </location>
</feature>
<comment type="subcellular location">
    <subcellularLocation>
        <location evidence="1">Secreted</location>
    </subcellularLocation>
</comment>
<protein>
    <recommendedName>
        <fullName evidence="3">Apolipoprotein D</fullName>
    </recommendedName>
</protein>
<evidence type="ECO:0000313" key="14">
    <source>
        <dbReference type="Proteomes" id="UP000828390"/>
    </source>
</evidence>
<evidence type="ECO:0000256" key="3">
    <source>
        <dbReference type="ARBA" id="ARBA00019890"/>
    </source>
</evidence>
<organism evidence="13 14">
    <name type="scientific">Dreissena polymorpha</name>
    <name type="common">Zebra mussel</name>
    <name type="synonym">Mytilus polymorpha</name>
    <dbReference type="NCBI Taxonomy" id="45954"/>
    <lineage>
        <taxon>Eukaryota</taxon>
        <taxon>Metazoa</taxon>
        <taxon>Spiralia</taxon>
        <taxon>Lophotrochozoa</taxon>
        <taxon>Mollusca</taxon>
        <taxon>Bivalvia</taxon>
        <taxon>Autobranchia</taxon>
        <taxon>Heteroconchia</taxon>
        <taxon>Euheterodonta</taxon>
        <taxon>Imparidentia</taxon>
        <taxon>Neoheterodontei</taxon>
        <taxon>Myida</taxon>
        <taxon>Dreissenoidea</taxon>
        <taxon>Dreissenidae</taxon>
        <taxon>Dreissena</taxon>
    </lineage>
</organism>
<dbReference type="GO" id="GO:0000302">
    <property type="term" value="P:response to reactive oxygen species"/>
    <property type="evidence" value="ECO:0007669"/>
    <property type="project" value="TreeGrafter"/>
</dbReference>
<dbReference type="Proteomes" id="UP000828390">
    <property type="component" value="Unassembled WGS sequence"/>
</dbReference>
<reference evidence="13" key="1">
    <citation type="journal article" date="2019" name="bioRxiv">
        <title>The Genome of the Zebra Mussel, Dreissena polymorpha: A Resource for Invasive Species Research.</title>
        <authorList>
            <person name="McCartney M.A."/>
            <person name="Auch B."/>
            <person name="Kono T."/>
            <person name="Mallez S."/>
            <person name="Zhang Y."/>
            <person name="Obille A."/>
            <person name="Becker A."/>
            <person name="Abrahante J.E."/>
            <person name="Garbe J."/>
            <person name="Badalamenti J.P."/>
            <person name="Herman A."/>
            <person name="Mangelson H."/>
            <person name="Liachko I."/>
            <person name="Sullivan S."/>
            <person name="Sone E.D."/>
            <person name="Koren S."/>
            <person name="Silverstein K.A.T."/>
            <person name="Beckman K.B."/>
            <person name="Gohl D.M."/>
        </authorList>
    </citation>
    <scope>NUCLEOTIDE SEQUENCE</scope>
    <source>
        <strain evidence="13">Duluth1</strain>
        <tissue evidence="13">Whole animal</tissue>
    </source>
</reference>
<dbReference type="SUPFAM" id="SSF50814">
    <property type="entry name" value="Lipocalins"/>
    <property type="match status" value="1"/>
</dbReference>
<dbReference type="PANTHER" id="PTHR10612">
    <property type="entry name" value="APOLIPOPROTEIN D"/>
    <property type="match status" value="1"/>
</dbReference>
<dbReference type="PANTHER" id="PTHR10612:SF34">
    <property type="entry name" value="APOLIPOPROTEIN D"/>
    <property type="match status" value="1"/>
</dbReference>
<reference evidence="13" key="2">
    <citation type="submission" date="2020-11" db="EMBL/GenBank/DDBJ databases">
        <authorList>
            <person name="McCartney M.A."/>
            <person name="Auch B."/>
            <person name="Kono T."/>
            <person name="Mallez S."/>
            <person name="Becker A."/>
            <person name="Gohl D.M."/>
            <person name="Silverstein K.A.T."/>
            <person name="Koren S."/>
            <person name="Bechman K.B."/>
            <person name="Herman A."/>
            <person name="Abrahante J.E."/>
            <person name="Garbe J."/>
        </authorList>
    </citation>
    <scope>NUCLEOTIDE SEQUENCE</scope>
    <source>
        <strain evidence="13">Duluth1</strain>
        <tissue evidence="13">Whole animal</tissue>
    </source>
</reference>
<evidence type="ECO:0000256" key="8">
    <source>
        <dbReference type="ARBA" id="ARBA00023157"/>
    </source>
</evidence>
<keyword evidence="10" id="KW-0873">Pyrrolidone carboxylic acid</keyword>
<keyword evidence="7" id="KW-0446">Lipid-binding</keyword>
<feature type="signal peptide" evidence="11">
    <location>
        <begin position="1"/>
        <end position="16"/>
    </location>
</feature>